<reference evidence="2" key="1">
    <citation type="submission" date="2013-12" db="EMBL/GenBank/DDBJ databases">
        <title>The Genome Sequence of Aphanomyces invadans NJM9701.</title>
        <authorList>
            <consortium name="The Broad Institute Genomics Platform"/>
            <person name="Russ C."/>
            <person name="Tyler B."/>
            <person name="van West P."/>
            <person name="Dieguez-Uribeondo J."/>
            <person name="Young S.K."/>
            <person name="Zeng Q."/>
            <person name="Gargeya S."/>
            <person name="Fitzgerald M."/>
            <person name="Abouelleil A."/>
            <person name="Alvarado L."/>
            <person name="Chapman S.B."/>
            <person name="Gainer-Dewar J."/>
            <person name="Goldberg J."/>
            <person name="Griggs A."/>
            <person name="Gujja S."/>
            <person name="Hansen M."/>
            <person name="Howarth C."/>
            <person name="Imamovic A."/>
            <person name="Ireland A."/>
            <person name="Larimer J."/>
            <person name="McCowan C."/>
            <person name="Murphy C."/>
            <person name="Pearson M."/>
            <person name="Poon T.W."/>
            <person name="Priest M."/>
            <person name="Roberts A."/>
            <person name="Saif S."/>
            <person name="Shea T."/>
            <person name="Sykes S."/>
            <person name="Wortman J."/>
            <person name="Nusbaum C."/>
            <person name="Birren B."/>
        </authorList>
    </citation>
    <scope>NUCLEOTIDE SEQUENCE [LARGE SCALE GENOMIC DNA]</scope>
    <source>
        <strain evidence="2">NJM9701</strain>
    </source>
</reference>
<dbReference type="RefSeq" id="XP_008880237.1">
    <property type="nucleotide sequence ID" value="XM_008882015.1"/>
</dbReference>
<feature type="transmembrane region" description="Helical" evidence="1">
    <location>
        <begin position="35"/>
        <end position="52"/>
    </location>
</feature>
<evidence type="ECO:0000313" key="2">
    <source>
        <dbReference type="EMBL" id="ETV91110.1"/>
    </source>
</evidence>
<dbReference type="AlphaFoldDB" id="A0A024TAD1"/>
<sequence>MDLFMTDDAAARGKYSLRDRESVHAYATANQYPRVHFMLCLCGALMILYLCWRVIRVIASPFDSEVKAAIVATDNSHCADESWMRWYLTWTTSMLPQCVLDVVGMPPAMTLSLPSHRQYSRHYPHKTRGLSLNSIPEDTVFADSDVPFVDTRHGDSSRCHYPWKGH</sequence>
<evidence type="ECO:0000256" key="1">
    <source>
        <dbReference type="SAM" id="Phobius"/>
    </source>
</evidence>
<protein>
    <submittedName>
        <fullName evidence="2">Uncharacterized protein</fullName>
    </submittedName>
</protein>
<dbReference type="OrthoDB" id="70437at2759"/>
<proteinExistence type="predicted"/>
<gene>
    <name evidence="2" type="ORF">H310_14206</name>
</gene>
<accession>A0A024TAD1</accession>
<organism evidence="2">
    <name type="scientific">Aphanomyces invadans</name>
    <dbReference type="NCBI Taxonomy" id="157072"/>
    <lineage>
        <taxon>Eukaryota</taxon>
        <taxon>Sar</taxon>
        <taxon>Stramenopiles</taxon>
        <taxon>Oomycota</taxon>
        <taxon>Saprolegniomycetes</taxon>
        <taxon>Saprolegniales</taxon>
        <taxon>Verrucalvaceae</taxon>
        <taxon>Aphanomyces</taxon>
    </lineage>
</organism>
<keyword evidence="1" id="KW-0812">Transmembrane</keyword>
<dbReference type="GeneID" id="20091256"/>
<keyword evidence="1" id="KW-0472">Membrane</keyword>
<name>A0A024TAD1_9STRA</name>
<dbReference type="EMBL" id="KI914014">
    <property type="protein sequence ID" value="ETV91110.1"/>
    <property type="molecule type" value="Genomic_DNA"/>
</dbReference>
<keyword evidence="1" id="KW-1133">Transmembrane helix</keyword>
<dbReference type="VEuPathDB" id="FungiDB:H310_14206"/>